<proteinExistence type="predicted"/>
<dbReference type="EMBL" id="JAYKLX010000001">
    <property type="protein sequence ID" value="MEB3344191.1"/>
    <property type="molecule type" value="Genomic_DNA"/>
</dbReference>
<feature type="transmembrane region" description="Helical" evidence="1">
    <location>
        <begin position="6"/>
        <end position="28"/>
    </location>
</feature>
<name>A0ABU5ZSE0_9FLAO</name>
<evidence type="ECO:0000256" key="1">
    <source>
        <dbReference type="SAM" id="Phobius"/>
    </source>
</evidence>
<keyword evidence="1" id="KW-0472">Membrane</keyword>
<keyword evidence="1" id="KW-0812">Transmembrane</keyword>
<sequence>MDQETLIILRNFSTIIELVSAILGTIFYSKYKNSVLKFFLFYLWFIVLLEISGYIIVEYRLVENNAWLFNLFYLISFTFLFYLYSAIVKNKKKKRIIQFSSILYLLIFVINGFFENYLTSSQTIPFIVASALLIVAIIFYFVGILSTEKVLHAKKNLLFWISIGFLLFYAGSIPFRIALNYYANIGGFNELFSINYLLIIVLNICFIIGFIWSDKKQSY</sequence>
<feature type="transmembrane region" description="Helical" evidence="1">
    <location>
        <begin position="191"/>
        <end position="212"/>
    </location>
</feature>
<keyword evidence="3" id="KW-1185">Reference proteome</keyword>
<feature type="transmembrane region" description="Helical" evidence="1">
    <location>
        <begin position="157"/>
        <end position="179"/>
    </location>
</feature>
<dbReference type="RefSeq" id="WP_324178242.1">
    <property type="nucleotide sequence ID" value="NZ_BAABAW010000016.1"/>
</dbReference>
<comment type="caution">
    <text evidence="2">The sequence shown here is derived from an EMBL/GenBank/DDBJ whole genome shotgun (WGS) entry which is preliminary data.</text>
</comment>
<protein>
    <submittedName>
        <fullName evidence="2">Uncharacterized protein</fullName>
    </submittedName>
</protein>
<reference evidence="2 3" key="1">
    <citation type="journal article" date="2013" name="Int. J. Syst. Evol. Microbiol.">
        <title>Aquimarina gracilis sp. nov., isolated from the gut microflora of a mussel, Mytilus coruscus, and emended description of Aquimarina spongiae.</title>
        <authorList>
            <person name="Park S.C."/>
            <person name="Choe H.N."/>
            <person name="Baik K.S."/>
            <person name="Seong C.N."/>
        </authorList>
    </citation>
    <scope>NUCLEOTIDE SEQUENCE [LARGE SCALE GENOMIC DNA]</scope>
    <source>
        <strain evidence="2 3">PSC32</strain>
    </source>
</reference>
<evidence type="ECO:0000313" key="2">
    <source>
        <dbReference type="EMBL" id="MEB3344191.1"/>
    </source>
</evidence>
<evidence type="ECO:0000313" key="3">
    <source>
        <dbReference type="Proteomes" id="UP001327027"/>
    </source>
</evidence>
<organism evidence="2 3">
    <name type="scientific">Aquimarina gracilis</name>
    <dbReference type="NCBI Taxonomy" id="874422"/>
    <lineage>
        <taxon>Bacteria</taxon>
        <taxon>Pseudomonadati</taxon>
        <taxon>Bacteroidota</taxon>
        <taxon>Flavobacteriia</taxon>
        <taxon>Flavobacteriales</taxon>
        <taxon>Flavobacteriaceae</taxon>
        <taxon>Aquimarina</taxon>
    </lineage>
</organism>
<gene>
    <name evidence="2" type="ORF">U6A24_01900</name>
</gene>
<feature type="transmembrane region" description="Helical" evidence="1">
    <location>
        <begin position="35"/>
        <end position="55"/>
    </location>
</feature>
<accession>A0ABU5ZSE0</accession>
<feature type="transmembrane region" description="Helical" evidence="1">
    <location>
        <begin position="126"/>
        <end position="145"/>
    </location>
</feature>
<feature type="transmembrane region" description="Helical" evidence="1">
    <location>
        <begin position="96"/>
        <end position="114"/>
    </location>
</feature>
<dbReference type="Proteomes" id="UP001327027">
    <property type="component" value="Unassembled WGS sequence"/>
</dbReference>
<keyword evidence="1" id="KW-1133">Transmembrane helix</keyword>
<feature type="transmembrane region" description="Helical" evidence="1">
    <location>
        <begin position="67"/>
        <end position="84"/>
    </location>
</feature>